<keyword evidence="2" id="KW-1185">Reference proteome</keyword>
<dbReference type="EMBL" id="JARBHB010000001">
    <property type="protein sequence ID" value="KAJ8896105.1"/>
    <property type="molecule type" value="Genomic_DNA"/>
</dbReference>
<comment type="caution">
    <text evidence="1">The sequence shown here is derived from an EMBL/GenBank/DDBJ whole genome shotgun (WGS) entry which is preliminary data.</text>
</comment>
<gene>
    <name evidence="1" type="ORF">PR048_001447</name>
</gene>
<proteinExistence type="predicted"/>
<protein>
    <submittedName>
        <fullName evidence="1">Uncharacterized protein</fullName>
    </submittedName>
</protein>
<sequence length="587" mass="64875">MMLLVVHQEFFIVFKVEKCLSVWLRTCNTLADDFNSIHTHTQRKRGKEVYGTRMQRSATYLVRVAPSLEAVHEVEAGAVVGSGGAPGPAVVARPPGVGVEAAAAVLAAPQVGGALCSYLRAEARRAADVNGGAAPRVLVVEATAVGGRTTSAAERACPVCVGVDARVLPLPHGAAALGADPGAAARGEEDLQTYLEFLFPNFRSFVQEAQWHRRLVDEVRRRQHCRYSCGDEENYHQLAICRSEMAGSLVNYLEGLYRPAGRLFYYLEGLYRHLCQKHHSGKPVTGQEIQLDAQLAPCPRSTWAPFFTIPRAFRRSCSIDSSSLTSSPASFSNCKRFALDRRCTQAVDIVHKKTNISAGTHDRCKQLVQKCKIADLGVIMKRKWPGGLYTRTREGRLLVTREVLAHLSGGGSGAIGGLPPDSPVGPRDYRGEQIVTCDPPTKTYQVRLPEETLSDFRMWERCRTMLLVASSQVLVLHDSSSRDSEGCEVRSYKQVGIAVKPVVSYLHEHWWCVDVQVVSDGLVSLYWAAEAKKELAAVLVWQLEAGRVAVRLHRHYRSQLRHFMVYNTTNKPLHSPRNFIGLLVISP</sequence>
<name>A0ABQ9IHD6_9NEOP</name>
<evidence type="ECO:0000313" key="2">
    <source>
        <dbReference type="Proteomes" id="UP001159363"/>
    </source>
</evidence>
<reference evidence="1 2" key="1">
    <citation type="submission" date="2023-02" db="EMBL/GenBank/DDBJ databases">
        <title>LHISI_Scaffold_Assembly.</title>
        <authorList>
            <person name="Stuart O.P."/>
            <person name="Cleave R."/>
            <person name="Magrath M.J.L."/>
            <person name="Mikheyev A.S."/>
        </authorList>
    </citation>
    <scope>NUCLEOTIDE SEQUENCE [LARGE SCALE GENOMIC DNA]</scope>
    <source>
        <strain evidence="1">Daus_M_001</strain>
        <tissue evidence="1">Leg muscle</tissue>
    </source>
</reference>
<evidence type="ECO:0000313" key="1">
    <source>
        <dbReference type="EMBL" id="KAJ8896105.1"/>
    </source>
</evidence>
<organism evidence="1 2">
    <name type="scientific">Dryococelus australis</name>
    <dbReference type="NCBI Taxonomy" id="614101"/>
    <lineage>
        <taxon>Eukaryota</taxon>
        <taxon>Metazoa</taxon>
        <taxon>Ecdysozoa</taxon>
        <taxon>Arthropoda</taxon>
        <taxon>Hexapoda</taxon>
        <taxon>Insecta</taxon>
        <taxon>Pterygota</taxon>
        <taxon>Neoptera</taxon>
        <taxon>Polyneoptera</taxon>
        <taxon>Phasmatodea</taxon>
        <taxon>Verophasmatodea</taxon>
        <taxon>Anareolatae</taxon>
        <taxon>Phasmatidae</taxon>
        <taxon>Eurycanthinae</taxon>
        <taxon>Dryococelus</taxon>
    </lineage>
</organism>
<accession>A0ABQ9IHD6</accession>
<dbReference type="Proteomes" id="UP001159363">
    <property type="component" value="Chromosome 1"/>
</dbReference>